<gene>
    <name evidence="4" type="ORF">BN860_00606g</name>
</gene>
<protein>
    <submittedName>
        <fullName evidence="4">ZYBA0S11-00606g1_1</fullName>
    </submittedName>
</protein>
<organism evidence="4 5">
    <name type="scientific">Zygosaccharomyces bailii (strain CLIB 213 / ATCC 58445 / CBS 680 / BCRC 21525 / NBRC 1098 / NCYC 1416 / NRRL Y-2227)</name>
    <dbReference type="NCBI Taxonomy" id="1333698"/>
    <lineage>
        <taxon>Eukaryota</taxon>
        <taxon>Fungi</taxon>
        <taxon>Dikarya</taxon>
        <taxon>Ascomycota</taxon>
        <taxon>Saccharomycotina</taxon>
        <taxon>Saccharomycetes</taxon>
        <taxon>Saccharomycetales</taxon>
        <taxon>Saccharomycetaceae</taxon>
        <taxon>Zygosaccharomyces</taxon>
    </lineage>
</organism>
<evidence type="ECO:0000256" key="1">
    <source>
        <dbReference type="SAM" id="Phobius"/>
    </source>
</evidence>
<dbReference type="Pfam" id="PF10348">
    <property type="entry name" value="DUF2427"/>
    <property type="match status" value="1"/>
</dbReference>
<dbReference type="Pfam" id="PF10355">
    <property type="entry name" value="Ytp1"/>
    <property type="match status" value="1"/>
</dbReference>
<feature type="transmembrane region" description="Helical" evidence="1">
    <location>
        <begin position="681"/>
        <end position="702"/>
    </location>
</feature>
<name>A0A8J2TAG5_ZYGB2</name>
<keyword evidence="1" id="KW-0472">Membrane</keyword>
<evidence type="ECO:0000313" key="5">
    <source>
        <dbReference type="Proteomes" id="UP000019375"/>
    </source>
</evidence>
<evidence type="ECO:0000259" key="3">
    <source>
        <dbReference type="Pfam" id="PF10355"/>
    </source>
</evidence>
<sequence>MAPSSTFISYLNLKFFSSSQLFLKLVQQTIGTKMSKHNRVSNSTAQKSNEYQLEMALKHSVMSVDVVHGTGSSVSRRPMSLLLLMAQAARMSVGSHLRDYTGGLMLLYKKVVGFLDACLGPRCVCAPNMMSVKVFCFALLVLIGQVHAHEEEMDMDMEMSMVTETSSNVTSTSTSSFPVVATPFVPKHPHGLPILQRPGLTDGERLYWSQYNVTTYFNTDKGNRSALHVHVALLALATVVLYPMCLALHSIRSSWYLLGLLANLLVVVSSLFALSVFGGTFPEDWYPNNAYAKTSWILLFAVLVHFVSAVVTRASRWVAGDAMYDDEGGSGFIPLQEMTPTPEGEPEDEVDEVDLEDPLRRHKAEDTMKMRRDGFLSRVLGSKLVQRLATKFGTPFEITYRLLNYPLFIYLLMDCGFGVAVGNLFGKGPRIFNLLAHWIKGGVFFVLGLISLARYCGIGQGHGWSWNKVVVLRDPLRPPQSAIARAFSPKGTLSMEFIESFLIFFYGSTNIFLEHLAGAGGAWTAKDLQHVSIAFMYIGTGLCGLLTEIKLNEWKFEHVLQHTEGVPREDILQASPGYSPNPFPTFTIFWTGILMSQHAQASEASRLIHMQWGYLLSYGSFFRLLTFIILFLVPNKDFRPSMPFTELIVSFCLLCGGLVFMESTDQVVEALEYRGFTPMFSFNLSVGVVALVMAWEMVLLFWRNWLQRRQSSQL</sequence>
<dbReference type="InterPro" id="IPR018827">
    <property type="entry name" value="YTP1_C"/>
</dbReference>
<feature type="domain" description="DUF2427" evidence="2">
    <location>
        <begin position="210"/>
        <end position="314"/>
    </location>
</feature>
<feature type="transmembrane region" description="Helical" evidence="1">
    <location>
        <begin position="431"/>
        <end position="452"/>
    </location>
</feature>
<feature type="transmembrane region" description="Helical" evidence="1">
    <location>
        <begin position="296"/>
        <end position="314"/>
    </location>
</feature>
<accession>A0A8J2TAG5</accession>
<reference evidence="5" key="1">
    <citation type="journal article" date="2013" name="Genome Announc.">
        <title>Genome sequence of the food spoilage yeast Zygosaccharomyces bailii CLIB 213(T).</title>
        <authorList>
            <person name="Galeote V."/>
            <person name="Bigey F."/>
            <person name="Devillers H."/>
            <person name="Neuveglise C."/>
            <person name="Dequin S."/>
        </authorList>
    </citation>
    <scope>NUCLEOTIDE SEQUENCE [LARGE SCALE GENOMIC DNA]</scope>
    <source>
        <strain evidence="5">CLIB 213 / ATCC 58445 / CBS 680 / CCRC 21525 / NBRC 1098 / NCYC 1416 / NRRL Y-2227</strain>
    </source>
</reference>
<dbReference type="AlphaFoldDB" id="A0A8J2TAG5"/>
<proteinExistence type="predicted"/>
<evidence type="ECO:0000313" key="4">
    <source>
        <dbReference type="EMBL" id="CDF91340.1"/>
    </source>
</evidence>
<feature type="transmembrane region" description="Helical" evidence="1">
    <location>
        <begin position="227"/>
        <end position="248"/>
    </location>
</feature>
<evidence type="ECO:0000259" key="2">
    <source>
        <dbReference type="Pfam" id="PF10348"/>
    </source>
</evidence>
<dbReference type="Proteomes" id="UP000019375">
    <property type="component" value="Unassembled WGS sequence"/>
</dbReference>
<dbReference type="OrthoDB" id="4005299at2759"/>
<feature type="transmembrane region" description="Helical" evidence="1">
    <location>
        <begin position="407"/>
        <end position="425"/>
    </location>
</feature>
<dbReference type="PANTHER" id="PTHR31685:SF3">
    <property type="entry name" value="INTEGRAL MEMBRANE PROTEIN (AFU_ORTHOLOGUE AFUA_6G12730)"/>
    <property type="match status" value="1"/>
</dbReference>
<dbReference type="InterPro" id="IPR018825">
    <property type="entry name" value="DUF2427"/>
</dbReference>
<feature type="transmembrane region" description="Helical" evidence="1">
    <location>
        <begin position="255"/>
        <end position="276"/>
    </location>
</feature>
<feature type="domain" description="Protein YTP1-like C-terminal" evidence="3">
    <location>
        <begin position="412"/>
        <end position="703"/>
    </location>
</feature>
<keyword evidence="1" id="KW-1133">Transmembrane helix</keyword>
<keyword evidence="5" id="KW-1185">Reference proteome</keyword>
<dbReference type="EMBL" id="HG316464">
    <property type="protein sequence ID" value="CDF91340.1"/>
    <property type="molecule type" value="Genomic_DNA"/>
</dbReference>
<keyword evidence="1" id="KW-0812">Transmembrane</keyword>
<feature type="transmembrane region" description="Helical" evidence="1">
    <location>
        <begin position="612"/>
        <end position="632"/>
    </location>
</feature>
<dbReference type="PANTHER" id="PTHR31685">
    <property type="entry name" value="INTEGRAL MEMBRANE PROTEIN (AFU_ORTHOLOGUE AFUA_6G12730)-RELATED"/>
    <property type="match status" value="1"/>
</dbReference>